<proteinExistence type="inferred from homology"/>
<dbReference type="PANTHER" id="PTHR35897:SF1">
    <property type="entry name" value="METHYLTRANSFERASE AUSD"/>
    <property type="match status" value="1"/>
</dbReference>
<reference evidence="5 6" key="1">
    <citation type="submission" date="2022-09" db="EMBL/GenBank/DDBJ databases">
        <authorList>
            <person name="Palmer J.M."/>
        </authorList>
    </citation>
    <scope>NUCLEOTIDE SEQUENCE [LARGE SCALE GENOMIC DNA]</scope>
    <source>
        <strain evidence="5 6">DSM 7382</strain>
    </source>
</reference>
<evidence type="ECO:0000256" key="2">
    <source>
        <dbReference type="ARBA" id="ARBA00022679"/>
    </source>
</evidence>
<evidence type="ECO:0000313" key="6">
    <source>
        <dbReference type="Proteomes" id="UP001385951"/>
    </source>
</evidence>
<dbReference type="GO" id="GO:0016740">
    <property type="term" value="F:transferase activity"/>
    <property type="evidence" value="ECO:0007669"/>
    <property type="project" value="UniProtKB-KW"/>
</dbReference>
<dbReference type="InterPro" id="IPR029063">
    <property type="entry name" value="SAM-dependent_MTases_sf"/>
</dbReference>
<gene>
    <name evidence="5" type="ORF">QCA50_007161</name>
</gene>
<protein>
    <recommendedName>
        <fullName evidence="7">Methyltransferase domain-containing protein</fullName>
    </recommendedName>
</protein>
<name>A0AAW0GCI7_9APHY</name>
<dbReference type="InterPro" id="IPR051654">
    <property type="entry name" value="Meroterpenoid_MTases"/>
</dbReference>
<sequence length="346" mass="39006">MAMLPRYSHGECAIASEVTRFISCSLMQCDITHLTRARQTVTPEITISRGMPEITKEVKLDPSVIPPLDPSILTLSDEERAFLHATISEDDDALKAKILSVQAKAYAEHPYPCIRAFHFVNLMVSQNPVYPKVLEDGKRNDTVFIDLGCCMGSDVRKLVFDGYPAEHVLGCDLRQEFIDTGYELYKDKDSSPIHFFTSDIFDIPVELADTPPAIDISKVTEIGQLRGAISHFYTGALFHLFDEPTQHQLARRVASLLKLQPGSVIFGRHQGLPEERYIDDHMGRIRYGHSPASWPKLWEKVFTELVSADFAENHVKVEASLTEGFNTQVFQARHQTNMLVWSVSIV</sequence>
<keyword evidence="2" id="KW-0808">Transferase</keyword>
<evidence type="ECO:0000256" key="1">
    <source>
        <dbReference type="ARBA" id="ARBA00005179"/>
    </source>
</evidence>
<keyword evidence="3" id="KW-0949">S-adenosyl-L-methionine</keyword>
<comment type="caution">
    <text evidence="5">The sequence shown here is derived from an EMBL/GenBank/DDBJ whole genome shotgun (WGS) entry which is preliminary data.</text>
</comment>
<keyword evidence="6" id="KW-1185">Reference proteome</keyword>
<evidence type="ECO:0000256" key="4">
    <source>
        <dbReference type="ARBA" id="ARBA00038314"/>
    </source>
</evidence>
<comment type="similarity">
    <text evidence="4">Belongs to the class I-like SAM-binding methyltransferase superfamily.</text>
</comment>
<dbReference type="AlphaFoldDB" id="A0AAW0GCI7"/>
<dbReference type="EMBL" id="JASBNA010000008">
    <property type="protein sequence ID" value="KAK7689369.1"/>
    <property type="molecule type" value="Genomic_DNA"/>
</dbReference>
<dbReference type="PANTHER" id="PTHR35897">
    <property type="entry name" value="METHYLTRANSFERASE AUSD"/>
    <property type="match status" value="1"/>
</dbReference>
<dbReference type="Proteomes" id="UP001385951">
    <property type="component" value="Unassembled WGS sequence"/>
</dbReference>
<accession>A0AAW0GCI7</accession>
<dbReference type="Gene3D" id="3.40.50.150">
    <property type="entry name" value="Vaccinia Virus protein VP39"/>
    <property type="match status" value="1"/>
</dbReference>
<organism evidence="5 6">
    <name type="scientific">Cerrena zonata</name>
    <dbReference type="NCBI Taxonomy" id="2478898"/>
    <lineage>
        <taxon>Eukaryota</taxon>
        <taxon>Fungi</taxon>
        <taxon>Dikarya</taxon>
        <taxon>Basidiomycota</taxon>
        <taxon>Agaricomycotina</taxon>
        <taxon>Agaricomycetes</taxon>
        <taxon>Polyporales</taxon>
        <taxon>Cerrenaceae</taxon>
        <taxon>Cerrena</taxon>
    </lineage>
</organism>
<comment type="pathway">
    <text evidence="1">Secondary metabolite biosynthesis.</text>
</comment>
<evidence type="ECO:0000256" key="3">
    <source>
        <dbReference type="ARBA" id="ARBA00022691"/>
    </source>
</evidence>
<evidence type="ECO:0000313" key="5">
    <source>
        <dbReference type="EMBL" id="KAK7689369.1"/>
    </source>
</evidence>
<dbReference type="SUPFAM" id="SSF53335">
    <property type="entry name" value="S-adenosyl-L-methionine-dependent methyltransferases"/>
    <property type="match status" value="1"/>
</dbReference>
<dbReference type="CDD" id="cd02440">
    <property type="entry name" value="AdoMet_MTases"/>
    <property type="match status" value="1"/>
</dbReference>
<evidence type="ECO:0008006" key="7">
    <source>
        <dbReference type="Google" id="ProtNLM"/>
    </source>
</evidence>